<evidence type="ECO:0000313" key="4">
    <source>
        <dbReference type="WBParaSite" id="NBR_0001254901-mRNA-1"/>
    </source>
</evidence>
<reference evidence="2 3" key="2">
    <citation type="submission" date="2018-11" db="EMBL/GenBank/DDBJ databases">
        <authorList>
            <consortium name="Pathogen Informatics"/>
        </authorList>
    </citation>
    <scope>NUCLEOTIDE SEQUENCE [LARGE SCALE GENOMIC DNA]</scope>
</reference>
<organism evidence="4">
    <name type="scientific">Nippostrongylus brasiliensis</name>
    <name type="common">Rat hookworm</name>
    <dbReference type="NCBI Taxonomy" id="27835"/>
    <lineage>
        <taxon>Eukaryota</taxon>
        <taxon>Metazoa</taxon>
        <taxon>Ecdysozoa</taxon>
        <taxon>Nematoda</taxon>
        <taxon>Chromadorea</taxon>
        <taxon>Rhabditida</taxon>
        <taxon>Rhabditina</taxon>
        <taxon>Rhabditomorpha</taxon>
        <taxon>Strongyloidea</taxon>
        <taxon>Heligmosomidae</taxon>
        <taxon>Nippostrongylus</taxon>
    </lineage>
</organism>
<evidence type="ECO:0000313" key="2">
    <source>
        <dbReference type="EMBL" id="VDL76139.1"/>
    </source>
</evidence>
<proteinExistence type="predicted"/>
<dbReference type="AlphaFoldDB" id="A0A0N4Y8J5"/>
<name>A0A0N4Y8J5_NIPBR</name>
<evidence type="ECO:0000313" key="3">
    <source>
        <dbReference type="Proteomes" id="UP000271162"/>
    </source>
</evidence>
<dbReference type="EMBL" id="UYSL01020788">
    <property type="protein sequence ID" value="VDL76139.1"/>
    <property type="molecule type" value="Genomic_DNA"/>
</dbReference>
<sequence>MEMMSVEAPRIDDVVTLRKPAIGQISPAARSKRIVVGPPARLEQPVDDQPGDQKPEGHARETGLSAHSTKWN</sequence>
<gene>
    <name evidence="2" type="ORF">NBR_LOCUS12550</name>
</gene>
<feature type="compositionally biased region" description="Basic and acidic residues" evidence="1">
    <location>
        <begin position="51"/>
        <end position="61"/>
    </location>
</feature>
<keyword evidence="3" id="KW-1185">Reference proteome</keyword>
<feature type="region of interest" description="Disordered" evidence="1">
    <location>
        <begin position="36"/>
        <end position="72"/>
    </location>
</feature>
<protein>
    <submittedName>
        <fullName evidence="2 4">Uncharacterized protein</fullName>
    </submittedName>
</protein>
<dbReference type="WBParaSite" id="NBR_0001254901-mRNA-1">
    <property type="protein sequence ID" value="NBR_0001254901-mRNA-1"/>
    <property type="gene ID" value="NBR_0001254901"/>
</dbReference>
<dbReference type="Proteomes" id="UP000271162">
    <property type="component" value="Unassembled WGS sequence"/>
</dbReference>
<evidence type="ECO:0000256" key="1">
    <source>
        <dbReference type="SAM" id="MobiDB-lite"/>
    </source>
</evidence>
<accession>A0A0N4Y8J5</accession>
<reference evidence="4" key="1">
    <citation type="submission" date="2017-02" db="UniProtKB">
        <authorList>
            <consortium name="WormBaseParasite"/>
        </authorList>
    </citation>
    <scope>IDENTIFICATION</scope>
</reference>